<gene>
    <name evidence="1" type="ORF">KUH32_12305</name>
</gene>
<comment type="caution">
    <text evidence="1">The sequence shown here is derived from an EMBL/GenBank/DDBJ whole genome shotgun (WGS) entry which is preliminary data.</text>
</comment>
<evidence type="ECO:0008006" key="3">
    <source>
        <dbReference type="Google" id="ProtNLM"/>
    </source>
</evidence>
<dbReference type="Proteomes" id="UP001166293">
    <property type="component" value="Unassembled WGS sequence"/>
</dbReference>
<organism evidence="1 2">
    <name type="scientific">Thalassococcus arenae</name>
    <dbReference type="NCBI Taxonomy" id="2851652"/>
    <lineage>
        <taxon>Bacteria</taxon>
        <taxon>Pseudomonadati</taxon>
        <taxon>Pseudomonadota</taxon>
        <taxon>Alphaproteobacteria</taxon>
        <taxon>Rhodobacterales</taxon>
        <taxon>Roseobacteraceae</taxon>
        <taxon>Thalassococcus</taxon>
    </lineage>
</organism>
<dbReference type="EMBL" id="JAHRWL010000002">
    <property type="protein sequence ID" value="MBV2360561.1"/>
    <property type="molecule type" value="Genomic_DNA"/>
</dbReference>
<accession>A0ABS6N968</accession>
<dbReference type="RefSeq" id="WP_217778792.1">
    <property type="nucleotide sequence ID" value="NZ_JAHRWL010000002.1"/>
</dbReference>
<dbReference type="PROSITE" id="PS51257">
    <property type="entry name" value="PROKAR_LIPOPROTEIN"/>
    <property type="match status" value="1"/>
</dbReference>
<protein>
    <recommendedName>
        <fullName evidence="3">NADH dehydrogenase</fullName>
    </recommendedName>
</protein>
<evidence type="ECO:0000313" key="2">
    <source>
        <dbReference type="Proteomes" id="UP001166293"/>
    </source>
</evidence>
<proteinExistence type="predicted"/>
<keyword evidence="2" id="KW-1185">Reference proteome</keyword>
<evidence type="ECO:0000313" key="1">
    <source>
        <dbReference type="EMBL" id="MBV2360561.1"/>
    </source>
</evidence>
<sequence length="108" mass="11090">MAKTWNRSGGVAAGAALVLLAGCIPPQGTTAEDLAMFDEAVISIGCNLQTEAHFQPVELQTGLPRDTVVKIANYKVSTKEAVVLEEGGFRLVTGPCTPAPAPAAPAEA</sequence>
<reference evidence="1" key="1">
    <citation type="submission" date="2021-06" db="EMBL/GenBank/DDBJ databases">
        <title>Thalassococcus sp. CAU 1522 isolated from sea sand, Republic of Korea.</title>
        <authorList>
            <person name="Kim W."/>
        </authorList>
    </citation>
    <scope>NUCLEOTIDE SEQUENCE</scope>
    <source>
        <strain evidence="1">CAU 1522</strain>
    </source>
</reference>
<name>A0ABS6N968_9RHOB</name>